<keyword evidence="1" id="KW-0812">Transmembrane</keyword>
<protein>
    <submittedName>
        <fullName evidence="2">Uncharacterized protein</fullName>
    </submittedName>
</protein>
<organism evidence="2 3">
    <name type="scientific">Haemaphysalis longicornis</name>
    <name type="common">Bush tick</name>
    <dbReference type="NCBI Taxonomy" id="44386"/>
    <lineage>
        <taxon>Eukaryota</taxon>
        <taxon>Metazoa</taxon>
        <taxon>Ecdysozoa</taxon>
        <taxon>Arthropoda</taxon>
        <taxon>Chelicerata</taxon>
        <taxon>Arachnida</taxon>
        <taxon>Acari</taxon>
        <taxon>Parasitiformes</taxon>
        <taxon>Ixodida</taxon>
        <taxon>Ixodoidea</taxon>
        <taxon>Ixodidae</taxon>
        <taxon>Haemaphysalinae</taxon>
        <taxon>Haemaphysalis</taxon>
    </lineage>
</organism>
<dbReference type="VEuPathDB" id="VectorBase:HLOH_063556"/>
<dbReference type="OrthoDB" id="6434226at2759"/>
<dbReference type="AlphaFoldDB" id="A0A9J6G1S8"/>
<evidence type="ECO:0000313" key="3">
    <source>
        <dbReference type="Proteomes" id="UP000821853"/>
    </source>
</evidence>
<accession>A0A9J6G1S8</accession>
<proteinExistence type="predicted"/>
<dbReference type="EMBL" id="JABSTR010000005">
    <property type="protein sequence ID" value="KAH9369386.1"/>
    <property type="molecule type" value="Genomic_DNA"/>
</dbReference>
<evidence type="ECO:0000313" key="2">
    <source>
        <dbReference type="EMBL" id="KAH9369386.1"/>
    </source>
</evidence>
<keyword evidence="1" id="KW-1133">Transmembrane helix</keyword>
<keyword evidence="3" id="KW-1185">Reference proteome</keyword>
<gene>
    <name evidence="2" type="ORF">HPB48_017737</name>
</gene>
<evidence type="ECO:0000256" key="1">
    <source>
        <dbReference type="SAM" id="Phobius"/>
    </source>
</evidence>
<feature type="transmembrane region" description="Helical" evidence="1">
    <location>
        <begin position="243"/>
        <end position="265"/>
    </location>
</feature>
<comment type="caution">
    <text evidence="2">The sequence shown here is derived from an EMBL/GenBank/DDBJ whole genome shotgun (WGS) entry which is preliminary data.</text>
</comment>
<dbReference type="Proteomes" id="UP000821853">
    <property type="component" value="Chromosome 3"/>
</dbReference>
<keyword evidence="1" id="KW-0472">Membrane</keyword>
<sequence length="271" mass="29355">MRPQSAKTPAPESHRRARELWPSGCFMECAPTYEEDSKQIVRAHSTHKRLPWGTTAVAPPVSIPGQAHLCALRVVVEETGLALNLGAGRVSRSAGGCRSPKAPYKCTLSNQTEDASPAVVRQLYSLEVHDISCHRLLANLSAERPHSGSRAVPAGLNYVLVLYAVNEMGRSQPVLLRAEAADRYWDGARHGTRAFRAAFTARDDGSCKRAVGLLFVVPPLPLSLQQDSSEWGGSGGCEQGSSLVVIMVAVTFAAVFFLFLLVIVARCRNKH</sequence>
<name>A0A9J6G1S8_HAELO</name>
<reference evidence="2 3" key="1">
    <citation type="journal article" date="2020" name="Cell">
        <title>Large-Scale Comparative Analyses of Tick Genomes Elucidate Their Genetic Diversity and Vector Capacities.</title>
        <authorList>
            <consortium name="Tick Genome and Microbiome Consortium (TIGMIC)"/>
            <person name="Jia N."/>
            <person name="Wang J."/>
            <person name="Shi W."/>
            <person name="Du L."/>
            <person name="Sun Y."/>
            <person name="Zhan W."/>
            <person name="Jiang J.F."/>
            <person name="Wang Q."/>
            <person name="Zhang B."/>
            <person name="Ji P."/>
            <person name="Bell-Sakyi L."/>
            <person name="Cui X.M."/>
            <person name="Yuan T.T."/>
            <person name="Jiang B.G."/>
            <person name="Yang W.F."/>
            <person name="Lam T.T."/>
            <person name="Chang Q.C."/>
            <person name="Ding S.J."/>
            <person name="Wang X.J."/>
            <person name="Zhu J.G."/>
            <person name="Ruan X.D."/>
            <person name="Zhao L."/>
            <person name="Wei J.T."/>
            <person name="Ye R.Z."/>
            <person name="Que T.C."/>
            <person name="Du C.H."/>
            <person name="Zhou Y.H."/>
            <person name="Cheng J.X."/>
            <person name="Dai P.F."/>
            <person name="Guo W.B."/>
            <person name="Han X.H."/>
            <person name="Huang E.J."/>
            <person name="Li L.F."/>
            <person name="Wei W."/>
            <person name="Gao Y.C."/>
            <person name="Liu J.Z."/>
            <person name="Shao H.Z."/>
            <person name="Wang X."/>
            <person name="Wang C.C."/>
            <person name="Yang T.C."/>
            <person name="Huo Q.B."/>
            <person name="Li W."/>
            <person name="Chen H.Y."/>
            <person name="Chen S.E."/>
            <person name="Zhou L.G."/>
            <person name="Ni X.B."/>
            <person name="Tian J.H."/>
            <person name="Sheng Y."/>
            <person name="Liu T."/>
            <person name="Pan Y.S."/>
            <person name="Xia L.Y."/>
            <person name="Li J."/>
            <person name="Zhao F."/>
            <person name="Cao W.C."/>
        </authorList>
    </citation>
    <scope>NUCLEOTIDE SEQUENCE [LARGE SCALE GENOMIC DNA]</scope>
    <source>
        <strain evidence="2">HaeL-2018</strain>
    </source>
</reference>